<organism evidence="2 3">
    <name type="scientific">Rhizophagus irregularis</name>
    <dbReference type="NCBI Taxonomy" id="588596"/>
    <lineage>
        <taxon>Eukaryota</taxon>
        <taxon>Fungi</taxon>
        <taxon>Fungi incertae sedis</taxon>
        <taxon>Mucoromycota</taxon>
        <taxon>Glomeromycotina</taxon>
        <taxon>Glomeromycetes</taxon>
        <taxon>Glomerales</taxon>
        <taxon>Glomeraceae</taxon>
        <taxon>Rhizophagus</taxon>
    </lineage>
</organism>
<dbReference type="Proteomes" id="UP000684084">
    <property type="component" value="Unassembled WGS sequence"/>
</dbReference>
<dbReference type="Pfam" id="PF00249">
    <property type="entry name" value="Myb_DNA-binding"/>
    <property type="match status" value="1"/>
</dbReference>
<accession>A0A915Z4K5</accession>
<evidence type="ECO:0000259" key="1">
    <source>
        <dbReference type="PROSITE" id="PS50090"/>
    </source>
</evidence>
<sequence>MNQQQHQTRNLQRRGPCWFEHEINQLLQLVNEHGQDWNKIGTLLETKTAQDCRKKFAELNNIPPIQPIVPIVIPPQNNANNVQPAITVIIPYKLTINFLLNPNPKMDIIYILNNIICMYLLYFII</sequence>
<dbReference type="Gene3D" id="1.10.10.60">
    <property type="entry name" value="Homeodomain-like"/>
    <property type="match status" value="1"/>
</dbReference>
<dbReference type="AlphaFoldDB" id="A0A915Z4K5"/>
<name>A0A915Z4K5_9GLOM</name>
<dbReference type="SMART" id="SM00717">
    <property type="entry name" value="SANT"/>
    <property type="match status" value="1"/>
</dbReference>
<comment type="caution">
    <text evidence="2">The sequence shown here is derived from an EMBL/GenBank/DDBJ whole genome shotgun (WGS) entry which is preliminary data.</text>
</comment>
<dbReference type="CDD" id="cd00167">
    <property type="entry name" value="SANT"/>
    <property type="match status" value="1"/>
</dbReference>
<dbReference type="EMBL" id="CAGKOT010000015">
    <property type="protein sequence ID" value="CAB5360591.1"/>
    <property type="molecule type" value="Genomic_DNA"/>
</dbReference>
<protein>
    <recommendedName>
        <fullName evidence="1">Myb-like domain-containing protein</fullName>
    </recommendedName>
</protein>
<dbReference type="InterPro" id="IPR001005">
    <property type="entry name" value="SANT/Myb"/>
</dbReference>
<dbReference type="InterPro" id="IPR009057">
    <property type="entry name" value="Homeodomain-like_sf"/>
</dbReference>
<dbReference type="SUPFAM" id="SSF46689">
    <property type="entry name" value="Homeodomain-like"/>
    <property type="match status" value="1"/>
</dbReference>
<dbReference type="OrthoDB" id="2143914at2759"/>
<dbReference type="PROSITE" id="PS50090">
    <property type="entry name" value="MYB_LIKE"/>
    <property type="match status" value="1"/>
</dbReference>
<reference evidence="2" key="1">
    <citation type="submission" date="2020-05" db="EMBL/GenBank/DDBJ databases">
        <authorList>
            <person name="Rincon C."/>
            <person name="Sanders R I."/>
            <person name="Robbins C."/>
            <person name="Chaturvedi A."/>
        </authorList>
    </citation>
    <scope>NUCLEOTIDE SEQUENCE</scope>
    <source>
        <strain evidence="2">CHB12</strain>
    </source>
</reference>
<proteinExistence type="predicted"/>
<gene>
    <name evidence="2" type="ORF">CHRIB12_LOCUS8275</name>
</gene>
<feature type="domain" description="Myb-like" evidence="1">
    <location>
        <begin position="18"/>
        <end position="60"/>
    </location>
</feature>
<evidence type="ECO:0000313" key="3">
    <source>
        <dbReference type="Proteomes" id="UP000684084"/>
    </source>
</evidence>
<evidence type="ECO:0000313" key="2">
    <source>
        <dbReference type="EMBL" id="CAB5360591.1"/>
    </source>
</evidence>